<feature type="domain" description="EGF-like" evidence="10">
    <location>
        <begin position="1808"/>
        <end position="1847"/>
    </location>
</feature>
<feature type="domain" description="HYR" evidence="11">
    <location>
        <begin position="1106"/>
        <end position="1188"/>
    </location>
</feature>
<evidence type="ECO:0000256" key="1">
    <source>
        <dbReference type="ARBA" id="ARBA00022536"/>
    </source>
</evidence>
<feature type="domain" description="HYR" evidence="11">
    <location>
        <begin position="1604"/>
        <end position="1686"/>
    </location>
</feature>
<dbReference type="EMBL" id="JAIZAY010000005">
    <property type="protein sequence ID" value="KAJ8041072.1"/>
    <property type="molecule type" value="Genomic_DNA"/>
</dbReference>
<gene>
    <name evidence="13" type="ORF">HOLleu_11782</name>
</gene>
<evidence type="ECO:0000259" key="11">
    <source>
        <dbReference type="PROSITE" id="PS50825"/>
    </source>
</evidence>
<feature type="chain" id="PRO_5040248296" evidence="8">
    <location>
        <begin position="27"/>
        <end position="2943"/>
    </location>
</feature>
<feature type="domain" description="EGF-like" evidence="10">
    <location>
        <begin position="2413"/>
        <end position="2449"/>
    </location>
</feature>
<proteinExistence type="predicted"/>
<evidence type="ECO:0000313" key="14">
    <source>
        <dbReference type="Proteomes" id="UP001152320"/>
    </source>
</evidence>
<feature type="domain" description="EGF-like" evidence="10">
    <location>
        <begin position="1769"/>
        <end position="1806"/>
    </location>
</feature>
<name>A0A9Q1C9A3_HOLLE</name>
<feature type="domain" description="HYR" evidence="11">
    <location>
        <begin position="279"/>
        <end position="362"/>
    </location>
</feature>
<comment type="caution">
    <text evidence="13">The sequence shown here is derived from an EMBL/GenBank/DDBJ whole genome shotgun (WGS) entry which is preliminary data.</text>
</comment>
<feature type="domain" description="CUB" evidence="9">
    <location>
        <begin position="127"/>
        <end position="277"/>
    </location>
</feature>
<feature type="disulfide bond" evidence="6">
    <location>
        <begin position="1837"/>
        <end position="1846"/>
    </location>
</feature>
<feature type="domain" description="HYR" evidence="11">
    <location>
        <begin position="363"/>
        <end position="445"/>
    </location>
</feature>
<feature type="domain" description="HYR" evidence="11">
    <location>
        <begin position="857"/>
        <end position="939"/>
    </location>
</feature>
<feature type="domain" description="EGF-like" evidence="10">
    <location>
        <begin position="2124"/>
        <end position="2160"/>
    </location>
</feature>
<dbReference type="InterPro" id="IPR013032">
    <property type="entry name" value="EGF-like_CS"/>
</dbReference>
<keyword evidence="4 6" id="KW-1015">Disulfide bond</keyword>
<evidence type="ECO:0000256" key="6">
    <source>
        <dbReference type="PROSITE-ProRule" id="PRU00076"/>
    </source>
</evidence>
<evidence type="ECO:0000256" key="3">
    <source>
        <dbReference type="ARBA" id="ARBA00022737"/>
    </source>
</evidence>
<feature type="domain" description="EGF-like" evidence="10">
    <location>
        <begin position="26"/>
        <end position="63"/>
    </location>
</feature>
<feature type="domain" description="EGF-like" evidence="10">
    <location>
        <begin position="1978"/>
        <end position="2016"/>
    </location>
</feature>
<feature type="domain" description="HYR" evidence="11">
    <location>
        <begin position="1189"/>
        <end position="1271"/>
    </location>
</feature>
<dbReference type="Gene3D" id="3.30.60.30">
    <property type="match status" value="1"/>
</dbReference>
<dbReference type="InterPro" id="IPR001881">
    <property type="entry name" value="EGF-like_Ca-bd_dom"/>
</dbReference>
<dbReference type="SUPFAM" id="SSF57196">
    <property type="entry name" value="EGF/Laminin"/>
    <property type="match status" value="16"/>
</dbReference>
<dbReference type="OrthoDB" id="283575at2759"/>
<dbReference type="InterPro" id="IPR035914">
    <property type="entry name" value="Sperma_CUB_dom_sf"/>
</dbReference>
<feature type="disulfide bond" evidence="6">
    <location>
        <begin position="1796"/>
        <end position="1805"/>
    </location>
</feature>
<feature type="domain" description="EGF-like" evidence="10">
    <location>
        <begin position="2570"/>
        <end position="2609"/>
    </location>
</feature>
<feature type="domain" description="HYR" evidence="11">
    <location>
        <begin position="1023"/>
        <end position="1105"/>
    </location>
</feature>
<feature type="domain" description="HYR" evidence="11">
    <location>
        <begin position="446"/>
        <end position="528"/>
    </location>
</feature>
<dbReference type="Pfam" id="PF02494">
    <property type="entry name" value="HYR"/>
    <property type="match status" value="20"/>
</dbReference>
<feature type="domain" description="EGF-like" evidence="10">
    <location>
        <begin position="2529"/>
        <end position="2568"/>
    </location>
</feature>
<feature type="domain" description="HYR" evidence="11">
    <location>
        <begin position="1355"/>
        <end position="1437"/>
    </location>
</feature>
<feature type="disulfide bond" evidence="6">
    <location>
        <begin position="1962"/>
        <end position="1971"/>
    </location>
</feature>
<evidence type="ECO:0000256" key="4">
    <source>
        <dbReference type="ARBA" id="ARBA00023157"/>
    </source>
</evidence>
<dbReference type="PROSITE" id="PS50825">
    <property type="entry name" value="HYR"/>
    <property type="match status" value="20"/>
</dbReference>
<feature type="disulfide bond" evidence="6">
    <location>
        <begin position="1987"/>
        <end position="2004"/>
    </location>
</feature>
<feature type="domain" description="HYR" evidence="11">
    <location>
        <begin position="612"/>
        <end position="694"/>
    </location>
</feature>
<feature type="domain" description="Kazal-like" evidence="12">
    <location>
        <begin position="2324"/>
        <end position="2374"/>
    </location>
</feature>
<keyword evidence="2 8" id="KW-0732">Signal</keyword>
<feature type="domain" description="HYR" evidence="11">
    <location>
        <begin position="2244"/>
        <end position="2326"/>
    </location>
</feature>
<feature type="domain" description="HYR" evidence="11">
    <location>
        <begin position="2164"/>
        <end position="2242"/>
    </location>
</feature>
<feature type="domain" description="HYR" evidence="11">
    <location>
        <begin position="695"/>
        <end position="773"/>
    </location>
</feature>
<feature type="disulfide bond" evidence="6">
    <location>
        <begin position="2517"/>
        <end position="2526"/>
    </location>
</feature>
<feature type="domain" description="HYR" evidence="11">
    <location>
        <begin position="940"/>
        <end position="1022"/>
    </location>
</feature>
<dbReference type="Proteomes" id="UP001152320">
    <property type="component" value="Chromosome 5"/>
</dbReference>
<feature type="disulfide bond" evidence="6">
    <location>
        <begin position="2599"/>
        <end position="2608"/>
    </location>
</feature>
<dbReference type="InterPro" id="IPR000742">
    <property type="entry name" value="EGF"/>
</dbReference>
<dbReference type="FunFam" id="2.10.25.10:FF:000610">
    <property type="entry name" value="protein HEG homolog 1 isoform X1"/>
    <property type="match status" value="1"/>
</dbReference>
<feature type="domain" description="EGF-like" evidence="10">
    <location>
        <begin position="1933"/>
        <end position="1972"/>
    </location>
</feature>
<dbReference type="PANTHER" id="PTHR24273">
    <property type="entry name" value="FI04643P-RELATED"/>
    <property type="match status" value="1"/>
</dbReference>
<feature type="disulfide bond" evidence="6">
    <location>
        <begin position="2058"/>
        <end position="2067"/>
    </location>
</feature>
<feature type="domain" description="EGF-like" evidence="10">
    <location>
        <begin position="1890"/>
        <end position="1930"/>
    </location>
</feature>
<keyword evidence="7" id="KW-0812">Transmembrane</keyword>
<dbReference type="FunFam" id="2.10.25.10:FF:000173">
    <property type="entry name" value="Neurogenic locus notch protein 2"/>
    <property type="match status" value="4"/>
</dbReference>
<dbReference type="InterPro" id="IPR003410">
    <property type="entry name" value="HYR_dom"/>
</dbReference>
<feature type="domain" description="HYR" evidence="11">
    <location>
        <begin position="1272"/>
        <end position="1354"/>
    </location>
</feature>
<feature type="domain" description="EGF-like" evidence="10">
    <location>
        <begin position="2652"/>
        <end position="2691"/>
    </location>
</feature>
<protein>
    <submittedName>
        <fullName evidence="13">Hyalin</fullName>
    </submittedName>
</protein>
<feature type="disulfide bond" evidence="6">
    <location>
        <begin position="2724"/>
        <end position="2733"/>
    </location>
</feature>
<keyword evidence="7" id="KW-1133">Transmembrane helix</keyword>
<dbReference type="PROSITE" id="PS01186">
    <property type="entry name" value="EGF_2"/>
    <property type="match status" value="11"/>
</dbReference>
<feature type="domain" description="EGF-like" evidence="10">
    <location>
        <begin position="2611"/>
        <end position="2650"/>
    </location>
</feature>
<dbReference type="PROSITE" id="PS00022">
    <property type="entry name" value="EGF_1"/>
    <property type="match status" value="19"/>
</dbReference>
<dbReference type="PROSITE" id="PS01180">
    <property type="entry name" value="CUB"/>
    <property type="match status" value="1"/>
</dbReference>
<dbReference type="GO" id="GO:0005509">
    <property type="term" value="F:calcium ion binding"/>
    <property type="evidence" value="ECO:0007669"/>
    <property type="project" value="InterPro"/>
</dbReference>
<feature type="domain" description="EGF-like" evidence="10">
    <location>
        <begin position="2373"/>
        <end position="2409"/>
    </location>
</feature>
<dbReference type="SUPFAM" id="SSF100895">
    <property type="entry name" value="Kazal-type serine protease inhibitors"/>
    <property type="match status" value="1"/>
</dbReference>
<evidence type="ECO:0000256" key="2">
    <source>
        <dbReference type="ARBA" id="ARBA00022729"/>
    </source>
</evidence>
<keyword evidence="1 6" id="KW-0245">EGF-like domain</keyword>
<evidence type="ECO:0000259" key="9">
    <source>
        <dbReference type="PROSITE" id="PS01180"/>
    </source>
</evidence>
<organism evidence="13 14">
    <name type="scientific">Holothuria leucospilota</name>
    <name type="common">Black long sea cucumber</name>
    <name type="synonym">Mertensiothuria leucospilota</name>
    <dbReference type="NCBI Taxonomy" id="206669"/>
    <lineage>
        <taxon>Eukaryota</taxon>
        <taxon>Metazoa</taxon>
        <taxon>Echinodermata</taxon>
        <taxon>Eleutherozoa</taxon>
        <taxon>Echinozoa</taxon>
        <taxon>Holothuroidea</taxon>
        <taxon>Aspidochirotacea</taxon>
        <taxon>Aspidochirotida</taxon>
        <taxon>Holothuriidae</taxon>
        <taxon>Holothuria</taxon>
    </lineage>
</organism>
<accession>A0A9Q1C9A3</accession>
<dbReference type="Gene3D" id="2.10.25.10">
    <property type="entry name" value="Laminin"/>
    <property type="match status" value="17"/>
</dbReference>
<feature type="disulfide bond" evidence="6">
    <location>
        <begin position="2150"/>
        <end position="2159"/>
    </location>
</feature>
<dbReference type="Pfam" id="PF00008">
    <property type="entry name" value="EGF"/>
    <property type="match status" value="8"/>
</dbReference>
<feature type="domain" description="EGF-like" evidence="10">
    <location>
        <begin position="2450"/>
        <end position="2487"/>
    </location>
</feature>
<feature type="transmembrane region" description="Helical" evidence="7">
    <location>
        <begin position="2904"/>
        <end position="2923"/>
    </location>
</feature>
<feature type="disulfide bond" evidence="6">
    <location>
        <begin position="53"/>
        <end position="62"/>
    </location>
</feature>
<feature type="signal peptide" evidence="8">
    <location>
        <begin position="1"/>
        <end position="26"/>
    </location>
</feature>
<keyword evidence="5" id="KW-0325">Glycoprotein</keyword>
<feature type="disulfide bond" evidence="6">
    <location>
        <begin position="2640"/>
        <end position="2649"/>
    </location>
</feature>
<dbReference type="PANTHER" id="PTHR24273:SF32">
    <property type="entry name" value="HYALIN"/>
    <property type="match status" value="1"/>
</dbReference>
<dbReference type="SMART" id="SM00181">
    <property type="entry name" value="EGF"/>
    <property type="match status" value="20"/>
</dbReference>
<dbReference type="Gene3D" id="2.60.120.290">
    <property type="entry name" value="Spermadhesin, CUB domain"/>
    <property type="match status" value="1"/>
</dbReference>
<feature type="domain" description="HYR" evidence="11">
    <location>
        <begin position="1438"/>
        <end position="1520"/>
    </location>
</feature>
<dbReference type="InterPro" id="IPR000859">
    <property type="entry name" value="CUB_dom"/>
</dbReference>
<evidence type="ECO:0000259" key="12">
    <source>
        <dbReference type="PROSITE" id="PS51465"/>
    </source>
</evidence>
<evidence type="ECO:0000259" key="10">
    <source>
        <dbReference type="PROSITE" id="PS50026"/>
    </source>
</evidence>
<dbReference type="InterPro" id="IPR002350">
    <property type="entry name" value="Kazal_dom"/>
</dbReference>
<feature type="domain" description="HYR" evidence="11">
    <location>
        <begin position="1521"/>
        <end position="1603"/>
    </location>
</feature>
<dbReference type="CDD" id="cd00104">
    <property type="entry name" value="KAZAL_FS"/>
    <property type="match status" value="1"/>
</dbReference>
<feature type="disulfide bond" evidence="6">
    <location>
        <begin position="1878"/>
        <end position="1887"/>
    </location>
</feature>
<feature type="domain" description="HYR" evidence="11">
    <location>
        <begin position="774"/>
        <end position="856"/>
    </location>
</feature>
<feature type="disulfide bond" evidence="6">
    <location>
        <begin position="2399"/>
        <end position="2408"/>
    </location>
</feature>
<feature type="domain" description="HYR" evidence="11">
    <location>
        <begin position="1687"/>
        <end position="1769"/>
    </location>
</feature>
<evidence type="ECO:0000256" key="8">
    <source>
        <dbReference type="SAM" id="SignalP"/>
    </source>
</evidence>
<feature type="domain" description="EGF-like" evidence="10">
    <location>
        <begin position="2488"/>
        <end position="2527"/>
    </location>
</feature>
<dbReference type="FunFam" id="2.10.25.10:FF:000095">
    <property type="entry name" value="Notch, isoform B"/>
    <property type="match status" value="1"/>
</dbReference>
<dbReference type="PROSITE" id="PS50026">
    <property type="entry name" value="EGF_3"/>
    <property type="match status" value="19"/>
</dbReference>
<sequence length="2943" mass="309500">MANFYGAFVTLVTVWSIVNKPGEAQGQQPCPTNICSNGGTCFLTFPSGILCICPPGFSGNICENSVSELTPCSPSEQQQCGNTQFIPTGELPCFSNGTGPANFICNCGSVTDTNVFPFARFNIGRLCGSPIPPSITLTSLETCYGCPQDFFRSINYPNLYETGRGDVYLLYIPGASEINFEFSVPFSVEAKKDDLFVGAGLEFSSDEVNAIGVEPGPQIVGRLYFFDNRLITPEGQDDPTPGATPPPFTIIGDTAWVYFRTDRNIEEVGFELTWTFVAADTTPPVPTCPEDITRGVSPGTTEVAVTFTQPFAIDAVDGLATVVSQSHSSGQSFTVGTTTVTYVFSDSSNNVASCSFQVIVSIVDDTPPVVSCGPDITETIPLSTGGLVINFPDCTAVDDSGTAILVSRTHRPGDFFTTGSVIVTYTFTDSSGNTASGSFRITVLEVDTIPPVVTCPADITRTIGILTGGTTVSFTEATATDNSGTATLASRSHTSGSFFVTGSTTVTYTFVDPSGNSASCSFEILIIEVDQTPPVVVCPADVTTITEILSGGITVNFEEATATDNSGVVTLQSRSHATGSRFNTGTTEVTYTFVDPSGNSAFCSFRVTVIEVDTIPPMVLNCPSDITRNLVLGDTVSATWQIIRATDNSGAAPVESCSHQRGQQFPFGITDVTCTYTDPSGNSSPCNFRVLVLTGPQLDCCPADISRTVPLGQPSLVVTYSLDCNTDNLGITLVDSTHQSGFSFPVGRTIVTLTFQDSDNFQATCSFEIIIIEVDRTPPVVTCPDDITRTIEILTGGTTVSFTEATATDNSGTVTLASRSHAPGSFFVTGSTTVTYTFVDPSGNSASCSFEITIIEVDRIRPVVTCPDDITRTIEILTGGTTVSFAEATATDNSGTATLASRSHSPGSFFVTGSTTVTYTFVDPSGNSASCSFEITIIEVDRIRPVVTCPDDITRTIEILTGGTTVSFAEATATDNSGTATLASRSHSPGSFFVTGSTTVTYTFVDSSGNSASCSFEITIIEVDRIRPVVTCPDDIARTIEILTGGTTVSFAEATATDNSGTATLASRSHSSGSFFGTGSTTVTYTFVDPSGNSASCSFEITIIEVDRIRPFVTCPEDVTRTIEILTGGTTVSFAEATATDNSGTATLASRSHSPGSFFVTGSTTVTYTFVDPSGNSASCSFEITIIEVDRIRPVVTCPDDITRTIEILTGGTTVSFAEATATDNSGTATLASRSHTPGSFFVTGSTTVTYTFVDPSGNSASCSFEITIIEVDRIPPVVTCPDDMSRSIQILTGGTTVFFIEPTATDNSGTATLASRSHTPGSFFVTGTTTVTYTFVDPSGNSASCSFQIVIIEIDTIPPEVDCPEDRTVEVEISAGGAVVSFVEPTATDNSGVVLLVSRSDAPSSFFPVGKTTVVYIFEDQAGNRATCEFCIIVIAVDRTPPVVTCPDDITRTIEILTGGTTVSFTEATATDNSGTATLVSRSHAPGSFFVTGSTTVTYTFVDPTGNSASCSFQIIIVEVDTIPPVVTCPADITRTIEILTGGTTVSFTEATATDNSGTATLASRSHAPGSFFATGTTTVTYNFVDPGGNTGTCSFQIIIIEVDTTPPVVNCVDDITRNADIQSNGVTVIFAEPTATDNSGTVSVVTRSNPPGSFFNIGTTTVTYVFEDPSNNRATCVFRVIIVPVDTDPPMLLCPGNIVLTVLSGVNSIPIQWPLPIVSDISEPVTLVSASHNPGAEFPVGITTVRYEYADAFENTASCTFNIRIMIESPCVVNPCNNGGTCVAVDLDRTSCVCPRCFTGDFCQIAVDVCSGNMCTFGSTCVPVPGSCEQYTCNCPPCFTGPFCNIAGDVCAGNECSNGGFCQPDPTDCTRYTCVCPSCFSGPFCQIRANGCSPNPCQNNAVCTDLSATECNAYRCDCVGCFDGFNCERAIPNPCNQNPCLNGGTCTRNLQFCASYTCRCIPGFDGDICQRRPVDLFNPCNSFPCENGGSCCSQESDTNYVCVCPQGYAGINCGMIAATGADLCLGNPCQNGGSCFASYYSGSSSFMYTPQYMCLCAAGFTGNNCQFNVFTIPSQDVCSMDRGVCQNGGICTNTFNSFTSDVDFKCTNCPASAIGQTCEVIVPDACISSPCINSGTCVTESGGFRCICNPAFQGTFCQIPGPDFQPPVISGCPGDFSQMGPSPVIFTPPQATDNSGYVRLLFMSHTPGQVFPVGITAVSFVFGDAAGNQNECTFYVTITDGGLPFYIVVSRCPGNIVAQTSGSSANVMFETPIAVSRDGGVSLVSQSHNSGSSFPVGTTTPVSFIFRDAAGNQAECNFDVTVRRVDDCFRVCTQQFNPVCGSDGITYSNLCEFEAAQCRVPSLTFTPGPCDDNPCSSSPCLGGGTCFMTGNGFLCLCTAGRSGDRCEIVIDDDPCLPSPCENDGTCLPFMNNFVCICLPGFTGDVCEQGIPCNPNPCLGGGTCFQLADNSFVCVCTPGRTGQRCEITGPCNPDPCLNGGTCFDALGLPGGFFCNCPSGFSGDRCEDSPGPCDPDPCLNGGTCFDVPSLPGGFFCNCRSGFSGDRCEDSPGPCNPDPCLNGGTCFDALGLPGGFFCNCPSGFSGDRCEDSPGPCDPDPCLNGGTCFDALGLPGGFFCNCPSGFSGDRCEDSPGPCDPDPCLNGGTCFDAIGLPGGFFCNCPSGFSGDRCEDSPGPCSSNPCQAGGTCNMISVTPGIVNIDCTCPPSRTGVFCETVITGQLTVDSSLCQDRTVTLPPQNLFVQVSIIVPNATFNGVIVPPISFAEDVISLTTTNYFLLEGSSRFIFNYEFESLGRTLTAACDFTVVVSSPPLVGKRSVDDKEMFSEDVSLCNPNPCRNEGQCHLLLSEDDTTLVPYCECVEGWTGPTCTTSVSYVSQFHETVEMWTLLVILVVVVLTFALMVCQYQRRCFQRRQYQDEKVVIQ</sequence>
<evidence type="ECO:0000313" key="13">
    <source>
        <dbReference type="EMBL" id="KAJ8041072.1"/>
    </source>
</evidence>
<dbReference type="CDD" id="cd00054">
    <property type="entry name" value="EGF_CA"/>
    <property type="match status" value="12"/>
</dbReference>
<evidence type="ECO:0000256" key="7">
    <source>
        <dbReference type="SAM" id="Phobius"/>
    </source>
</evidence>
<feature type="disulfide bond" evidence="6">
    <location>
        <begin position="2558"/>
        <end position="2567"/>
    </location>
</feature>
<feature type="domain" description="EGF-like" evidence="10">
    <location>
        <begin position="1849"/>
        <end position="1888"/>
    </location>
</feature>
<dbReference type="SMART" id="SM00179">
    <property type="entry name" value="EGF_CA"/>
    <property type="match status" value="12"/>
</dbReference>
<dbReference type="InterPro" id="IPR036058">
    <property type="entry name" value="Kazal_dom_sf"/>
</dbReference>
<reference evidence="13" key="1">
    <citation type="submission" date="2021-10" db="EMBL/GenBank/DDBJ databases">
        <title>Tropical sea cucumber genome reveals ecological adaptation and Cuvierian tubules defense mechanism.</title>
        <authorList>
            <person name="Chen T."/>
        </authorList>
    </citation>
    <scope>NUCLEOTIDE SEQUENCE</scope>
    <source>
        <strain evidence="13">Nanhai2018</strain>
        <tissue evidence="13">Muscle</tissue>
    </source>
</reference>
<comment type="caution">
    <text evidence="6">Lacks conserved residue(s) required for the propagation of feature annotation.</text>
</comment>
<keyword evidence="3" id="KW-0677">Repeat</keyword>
<feature type="disulfide bond" evidence="6">
    <location>
        <begin position="2681"/>
        <end position="2690"/>
    </location>
</feature>
<feature type="domain" description="EGF-like" evidence="10">
    <location>
        <begin position="2022"/>
        <end position="2068"/>
    </location>
</feature>
<keyword evidence="7" id="KW-0472">Membrane</keyword>
<dbReference type="Gene3D" id="2.60.40.10">
    <property type="entry name" value="Immunoglobulins"/>
    <property type="match status" value="6"/>
</dbReference>
<feature type="disulfide bond" evidence="6">
    <location>
        <begin position="1920"/>
        <end position="1929"/>
    </location>
</feature>
<keyword evidence="14" id="KW-1185">Reference proteome</keyword>
<dbReference type="SMART" id="SM00280">
    <property type="entry name" value="KAZAL"/>
    <property type="match status" value="1"/>
</dbReference>
<feature type="disulfide bond" evidence="6">
    <location>
        <begin position="2006"/>
        <end position="2015"/>
    </location>
</feature>
<evidence type="ECO:0000256" key="5">
    <source>
        <dbReference type="ARBA" id="ARBA00023180"/>
    </source>
</evidence>
<dbReference type="InterPro" id="IPR013783">
    <property type="entry name" value="Ig-like_fold"/>
</dbReference>
<feature type="domain" description="EGF-like" evidence="10">
    <location>
        <begin position="2847"/>
        <end position="2889"/>
    </location>
</feature>
<feature type="disulfide bond" evidence="6">
    <location>
        <begin position="2439"/>
        <end position="2448"/>
    </location>
</feature>
<feature type="disulfide bond" evidence="6">
    <location>
        <begin position="2879"/>
        <end position="2888"/>
    </location>
</feature>
<feature type="domain" description="EGF-like" evidence="10">
    <location>
        <begin position="2693"/>
        <end position="2734"/>
    </location>
</feature>
<dbReference type="Pfam" id="PF12661">
    <property type="entry name" value="hEGF"/>
    <property type="match status" value="2"/>
</dbReference>
<dbReference type="SUPFAM" id="SSF49854">
    <property type="entry name" value="Spermadhesin, CUB domain"/>
    <property type="match status" value="1"/>
</dbReference>
<dbReference type="PROSITE" id="PS51465">
    <property type="entry name" value="KAZAL_2"/>
    <property type="match status" value="1"/>
</dbReference>
<feature type="domain" description="HYR" evidence="11">
    <location>
        <begin position="529"/>
        <end position="611"/>
    </location>
</feature>
<feature type="disulfide bond" evidence="6">
    <location>
        <begin position="2477"/>
        <end position="2486"/>
    </location>
</feature>